<dbReference type="PANTHER" id="PTHR34039">
    <property type="entry name" value="UPF0102 PROTEIN YRAN"/>
    <property type="match status" value="1"/>
</dbReference>
<dbReference type="InterPro" id="IPR003509">
    <property type="entry name" value="UPF0102_YraN-like"/>
</dbReference>
<evidence type="ECO:0000313" key="1">
    <source>
        <dbReference type="EMBL" id="CAB4692186.1"/>
    </source>
</evidence>
<protein>
    <submittedName>
        <fullName evidence="1">Unannotated protein</fullName>
    </submittedName>
</protein>
<gene>
    <name evidence="1" type="ORF">UFOPK2602_00076</name>
    <name evidence="2" type="ORF">UFOPK2806_02012</name>
    <name evidence="3" type="ORF">UFOPK4306_01205</name>
</gene>
<dbReference type="AlphaFoldDB" id="A0A6J6P0A0"/>
<dbReference type="PANTHER" id="PTHR34039:SF1">
    <property type="entry name" value="UPF0102 PROTEIN YRAN"/>
    <property type="match status" value="1"/>
</dbReference>
<reference evidence="1" key="1">
    <citation type="submission" date="2020-05" db="EMBL/GenBank/DDBJ databases">
        <authorList>
            <person name="Chiriac C."/>
            <person name="Salcher M."/>
            <person name="Ghai R."/>
            <person name="Kavagutti S V."/>
        </authorList>
    </citation>
    <scope>NUCLEOTIDE SEQUENCE</scope>
</reference>
<sequence length="115" mass="12955">MGRANQVRGAYGEGLVAEWYEARGYTVLDRNWRHGRMGEIDLVVEREPGWVVFCEVKTRSTAAFGHPWEAIGPDKLLRMRRLALAWMADHGRSRDRVRIDAAAVLGGAIEVLHGI</sequence>
<organism evidence="1">
    <name type="scientific">freshwater metagenome</name>
    <dbReference type="NCBI Taxonomy" id="449393"/>
    <lineage>
        <taxon>unclassified sequences</taxon>
        <taxon>metagenomes</taxon>
        <taxon>ecological metagenomes</taxon>
    </lineage>
</organism>
<dbReference type="EMBL" id="CAFBQP010000041">
    <property type="protein sequence ID" value="CAB5062926.1"/>
    <property type="molecule type" value="Genomic_DNA"/>
</dbReference>
<dbReference type="EMBL" id="CAEZXX010000002">
    <property type="protein sequence ID" value="CAB4692186.1"/>
    <property type="molecule type" value="Genomic_DNA"/>
</dbReference>
<evidence type="ECO:0000313" key="3">
    <source>
        <dbReference type="EMBL" id="CAB5062926.1"/>
    </source>
</evidence>
<dbReference type="CDD" id="cd20736">
    <property type="entry name" value="PoNe_Nuclease"/>
    <property type="match status" value="1"/>
</dbReference>
<evidence type="ECO:0000313" key="2">
    <source>
        <dbReference type="EMBL" id="CAB4765192.1"/>
    </source>
</evidence>
<name>A0A6J6P0A0_9ZZZZ</name>
<dbReference type="InterPro" id="IPR011856">
    <property type="entry name" value="tRNA_endonuc-like_dom_sf"/>
</dbReference>
<dbReference type="Pfam" id="PF02021">
    <property type="entry name" value="UPF0102"/>
    <property type="match status" value="1"/>
</dbReference>
<dbReference type="NCBIfam" id="NF009154">
    <property type="entry name" value="PRK12497.3-3"/>
    <property type="match status" value="1"/>
</dbReference>
<proteinExistence type="inferred from homology"/>
<dbReference type="HAMAP" id="MF_00048">
    <property type="entry name" value="UPF0102"/>
    <property type="match status" value="1"/>
</dbReference>
<dbReference type="InterPro" id="IPR011335">
    <property type="entry name" value="Restrct_endonuc-II-like"/>
</dbReference>
<dbReference type="EMBL" id="CAEZYY010000035">
    <property type="protein sequence ID" value="CAB4765192.1"/>
    <property type="molecule type" value="Genomic_DNA"/>
</dbReference>
<dbReference type="Gene3D" id="3.40.1350.10">
    <property type="match status" value="1"/>
</dbReference>
<dbReference type="SUPFAM" id="SSF52980">
    <property type="entry name" value="Restriction endonuclease-like"/>
    <property type="match status" value="1"/>
</dbReference>
<accession>A0A6J6P0A0</accession>
<dbReference type="GO" id="GO:0003676">
    <property type="term" value="F:nucleic acid binding"/>
    <property type="evidence" value="ECO:0007669"/>
    <property type="project" value="InterPro"/>
</dbReference>